<comment type="similarity">
    <text evidence="1">Belongs to the peptidase S8 family.</text>
</comment>
<dbReference type="InterPro" id="IPR050131">
    <property type="entry name" value="Peptidase_S8_subtilisin-like"/>
</dbReference>
<dbReference type="Pfam" id="PF00082">
    <property type="entry name" value="Peptidase_S8"/>
    <property type="match status" value="1"/>
</dbReference>
<dbReference type="GO" id="GO:0006508">
    <property type="term" value="P:proteolysis"/>
    <property type="evidence" value="ECO:0007669"/>
    <property type="project" value="UniProtKB-KW"/>
</dbReference>
<dbReference type="InterPro" id="IPR000209">
    <property type="entry name" value="Peptidase_S8/S53_dom"/>
</dbReference>
<reference evidence="7 8" key="1">
    <citation type="submission" date="2019-11" db="EMBL/GenBank/DDBJ databases">
        <title>Spirosoma endbachense sp. nov., isolated from a natural salt meadow.</title>
        <authorList>
            <person name="Rojas J."/>
            <person name="Ambika Manirajan B."/>
            <person name="Ratering S."/>
            <person name="Suarez C."/>
            <person name="Geissler-Plaum R."/>
            <person name="Schnell S."/>
        </authorList>
    </citation>
    <scope>NUCLEOTIDE SEQUENCE [LARGE SCALE GENOMIC DNA]</scope>
    <source>
        <strain evidence="7 8">I-24</strain>
    </source>
</reference>
<feature type="compositionally biased region" description="Basic and acidic residues" evidence="5">
    <location>
        <begin position="468"/>
        <end position="483"/>
    </location>
</feature>
<keyword evidence="2" id="KW-0645">Protease</keyword>
<organism evidence="7 8">
    <name type="scientific">Spirosoma endbachense</name>
    <dbReference type="NCBI Taxonomy" id="2666025"/>
    <lineage>
        <taxon>Bacteria</taxon>
        <taxon>Pseudomonadati</taxon>
        <taxon>Bacteroidota</taxon>
        <taxon>Cytophagia</taxon>
        <taxon>Cytophagales</taxon>
        <taxon>Cytophagaceae</taxon>
        <taxon>Spirosoma</taxon>
    </lineage>
</organism>
<accession>A0A6P1VSR2</accession>
<dbReference type="InterPro" id="IPR036852">
    <property type="entry name" value="Peptidase_S8/S53_dom_sf"/>
</dbReference>
<evidence type="ECO:0000313" key="7">
    <source>
        <dbReference type="EMBL" id="QHV95020.1"/>
    </source>
</evidence>
<evidence type="ECO:0000259" key="6">
    <source>
        <dbReference type="Pfam" id="PF00082"/>
    </source>
</evidence>
<feature type="region of interest" description="Disordered" evidence="5">
    <location>
        <begin position="464"/>
        <end position="483"/>
    </location>
</feature>
<keyword evidence="3" id="KW-0378">Hydrolase</keyword>
<dbReference type="Proteomes" id="UP000464577">
    <property type="component" value="Chromosome"/>
</dbReference>
<keyword evidence="4" id="KW-0720">Serine protease</keyword>
<name>A0A6P1VSR2_9BACT</name>
<dbReference type="RefSeq" id="WP_162385436.1">
    <property type="nucleotide sequence ID" value="NZ_CP045997.1"/>
</dbReference>
<feature type="domain" description="Peptidase S8/S53" evidence="6">
    <location>
        <begin position="224"/>
        <end position="576"/>
    </location>
</feature>
<proteinExistence type="inferred from homology"/>
<dbReference type="AlphaFoldDB" id="A0A6P1VSR2"/>
<protein>
    <submittedName>
        <fullName evidence="7">S8 family serine peptidase</fullName>
    </submittedName>
</protein>
<dbReference type="PANTHER" id="PTHR43806">
    <property type="entry name" value="PEPTIDASE S8"/>
    <property type="match status" value="1"/>
</dbReference>
<keyword evidence="8" id="KW-1185">Reference proteome</keyword>
<dbReference type="SUPFAM" id="SSF52743">
    <property type="entry name" value="Subtilisin-like"/>
    <property type="match status" value="1"/>
</dbReference>
<evidence type="ECO:0000313" key="8">
    <source>
        <dbReference type="Proteomes" id="UP000464577"/>
    </source>
</evidence>
<dbReference type="EMBL" id="CP045997">
    <property type="protein sequence ID" value="QHV95020.1"/>
    <property type="molecule type" value="Genomic_DNA"/>
</dbReference>
<dbReference type="GO" id="GO:0004252">
    <property type="term" value="F:serine-type endopeptidase activity"/>
    <property type="evidence" value="ECO:0007669"/>
    <property type="project" value="InterPro"/>
</dbReference>
<dbReference type="KEGG" id="senf:GJR95_08285"/>
<evidence type="ECO:0000256" key="2">
    <source>
        <dbReference type="ARBA" id="ARBA00022670"/>
    </source>
</evidence>
<dbReference type="Gene3D" id="3.40.50.200">
    <property type="entry name" value="Peptidase S8/S53 domain"/>
    <property type="match status" value="1"/>
</dbReference>
<evidence type="ECO:0000256" key="5">
    <source>
        <dbReference type="SAM" id="MobiDB-lite"/>
    </source>
</evidence>
<sequence>MSYDLPKPRRFTITIPELGKAQVVVESVSGKRPGLIIKPELRNRRTYSRLQNLDKSVVVQLRDAKDRKVRYLAVKNQKIVLLTDAQLKEFESEKLAVEQVVRKRGREISSKPLTIRYTVSDCPALVKGENIHTVLLEWEEDTGFVNGSISPEFRFSNENGRIIVDAGSQSDNSFIISPDDTLDPPVPPHACASTVNTVLGESDYKTLTPEDISHYRRWANDYTGPTVAVLDTGLKFNFRNKGEEEPEDGSYYYRDAKTGELRHFVVAFQEERGSACRNLTGNHIGYCAVCRYKQSDFLLQATANQISAGLPCQTKDICNSPFDDHRILDNTGKLLDGRHGTSIAAIIQQKAKVRILPVKAFDNQGFGTLFDMLNAFNYILNRQQADNIRVVNASWITGRDEPLLLQKVQQLMGADVFLVAASGNIGQSIDPNLNNVPLYPACYSTICPNVITVTTAARTYRTQTVGSRTKESATQDPIEHGLNEERQRRTILKQFGIDDPTIRFRFEGLIAVENYSTTFVNVGVVGDVQGYFRSPVLNGGLLNGSSFACGYVSAAVAEKLRTHPASTRAQLMAALTGRDTMLKSEGVNDGRYLLP</sequence>
<evidence type="ECO:0000256" key="1">
    <source>
        <dbReference type="ARBA" id="ARBA00011073"/>
    </source>
</evidence>
<evidence type="ECO:0000256" key="4">
    <source>
        <dbReference type="ARBA" id="ARBA00022825"/>
    </source>
</evidence>
<dbReference type="PANTHER" id="PTHR43806:SF11">
    <property type="entry name" value="CEREVISIN-RELATED"/>
    <property type="match status" value="1"/>
</dbReference>
<gene>
    <name evidence="7" type="ORF">GJR95_08285</name>
</gene>
<evidence type="ECO:0000256" key="3">
    <source>
        <dbReference type="ARBA" id="ARBA00022801"/>
    </source>
</evidence>